<comment type="caution">
    <text evidence="4">The sequence shown here is derived from an EMBL/GenBank/DDBJ whole genome shotgun (WGS) entry which is preliminary data.</text>
</comment>
<comment type="similarity">
    <text evidence="2">Belongs to the LarC family.</text>
</comment>
<dbReference type="RefSeq" id="WP_006884880.1">
    <property type="nucleotide sequence ID" value="NZ_AOIU01000034.1"/>
</dbReference>
<organism evidence="4 5">
    <name type="scientific">Halosimplex carlsbadense 2-9-1</name>
    <dbReference type="NCBI Taxonomy" id="797114"/>
    <lineage>
        <taxon>Archaea</taxon>
        <taxon>Methanobacteriati</taxon>
        <taxon>Methanobacteriota</taxon>
        <taxon>Stenosarchaea group</taxon>
        <taxon>Halobacteria</taxon>
        <taxon>Halobacteriales</taxon>
        <taxon>Haloarculaceae</taxon>
        <taxon>Halosimplex</taxon>
    </lineage>
</organism>
<dbReference type="STRING" id="797114.C475_16064"/>
<dbReference type="PANTHER" id="PTHR36566">
    <property type="entry name" value="NICKEL INSERTION PROTEIN-RELATED"/>
    <property type="match status" value="1"/>
</dbReference>
<dbReference type="NCBIfam" id="TIGR00299">
    <property type="entry name" value="nickel pincer cofactor biosynthesis protein LarC"/>
    <property type="match status" value="1"/>
</dbReference>
<gene>
    <name evidence="4" type="ORF">C475_16064</name>
</gene>
<dbReference type="AlphaFoldDB" id="M0CIR4"/>
<feature type="compositionally biased region" description="Basic and acidic residues" evidence="3">
    <location>
        <begin position="74"/>
        <end position="115"/>
    </location>
</feature>
<dbReference type="eggNOG" id="arCOG02701">
    <property type="taxonomic scope" value="Archaea"/>
</dbReference>
<dbReference type="PANTHER" id="PTHR36566:SF1">
    <property type="entry name" value="PYRIDINIUM-3,5-BISTHIOCARBOXYLIC ACID MONONUCLEOTIDE NICKEL INSERTION PROTEIN"/>
    <property type="match status" value="1"/>
</dbReference>
<feature type="region of interest" description="Disordered" evidence="3">
    <location>
        <begin position="68"/>
        <end position="120"/>
    </location>
</feature>
<keyword evidence="2" id="KW-0456">Lyase</keyword>
<dbReference type="Gene3D" id="3.10.20.300">
    <property type="entry name" value="mk0293 like domain"/>
    <property type="match status" value="1"/>
</dbReference>
<accession>M0CIR4</accession>
<protein>
    <recommendedName>
        <fullName evidence="2">Putative nickel insertion protein</fullName>
    </recommendedName>
</protein>
<dbReference type="GO" id="GO:0016829">
    <property type="term" value="F:lyase activity"/>
    <property type="evidence" value="ECO:0007669"/>
    <property type="project" value="UniProtKB-UniRule"/>
</dbReference>
<keyword evidence="5" id="KW-1185">Reference proteome</keyword>
<reference evidence="4 5" key="1">
    <citation type="journal article" date="2014" name="PLoS Genet.">
        <title>Phylogenetically driven sequencing of extremely halophilic archaea reveals strategies for static and dynamic osmo-response.</title>
        <authorList>
            <person name="Becker E.A."/>
            <person name="Seitzer P.M."/>
            <person name="Tritt A."/>
            <person name="Larsen D."/>
            <person name="Krusor M."/>
            <person name="Yao A.I."/>
            <person name="Wu D."/>
            <person name="Madern D."/>
            <person name="Eisen J.A."/>
            <person name="Darling A.E."/>
            <person name="Facciotti M.T."/>
        </authorList>
    </citation>
    <scope>NUCLEOTIDE SEQUENCE [LARGE SCALE GENOMIC DNA]</scope>
    <source>
        <strain evidence="4 5">2-9-1</strain>
    </source>
</reference>
<dbReference type="Proteomes" id="UP000011626">
    <property type="component" value="Unassembled WGS sequence"/>
</dbReference>
<name>M0CIR4_9EURY</name>
<dbReference type="EMBL" id="AOIU01000034">
    <property type="protein sequence ID" value="ELZ23180.1"/>
    <property type="molecule type" value="Genomic_DNA"/>
</dbReference>
<dbReference type="HAMAP" id="MF_01074">
    <property type="entry name" value="LarC"/>
    <property type="match status" value="1"/>
</dbReference>
<dbReference type="Pfam" id="PF01969">
    <property type="entry name" value="Ni_insertion"/>
    <property type="match status" value="1"/>
</dbReference>
<dbReference type="InterPro" id="IPR002822">
    <property type="entry name" value="Ni_insertion"/>
</dbReference>
<evidence type="ECO:0000256" key="2">
    <source>
        <dbReference type="HAMAP-Rule" id="MF_01074"/>
    </source>
</evidence>
<dbReference type="OrthoDB" id="10691at2157"/>
<evidence type="ECO:0000256" key="3">
    <source>
        <dbReference type="SAM" id="MobiDB-lite"/>
    </source>
</evidence>
<proteinExistence type="inferred from homology"/>
<dbReference type="PATRIC" id="fig|797114.5.peg.3263"/>
<evidence type="ECO:0000313" key="4">
    <source>
        <dbReference type="EMBL" id="ELZ23180.1"/>
    </source>
</evidence>
<dbReference type="Gene3D" id="3.30.70.1380">
    <property type="entry name" value="Transcriptional regulatory protein pf0864 domain like"/>
    <property type="match status" value="1"/>
</dbReference>
<keyword evidence="1 2" id="KW-0533">Nickel</keyword>
<dbReference type="GO" id="GO:0016151">
    <property type="term" value="F:nickel cation binding"/>
    <property type="evidence" value="ECO:0007669"/>
    <property type="project" value="UniProtKB-UniRule"/>
</dbReference>
<sequence>MRTLAFDGRMGASGDMLLGALVAAGADPAVLDRVEEALPVRYEPRSVVKNGIAATAVDVRHADEADEANEVEGDGDHDHDEGAAKNGHDHTHDDGNDHAHDHTHSHDEGHGHGHAEGAGPNRTYAEVVDLVESMDLPSGVESDALGVFELLGQAEASVHGTDIDGTHFHEVGADDAIADVVGVALLLDDLGVERVVTTPLSTGGGEVSMSHGTYPVPAPAVVELAERADWSLKGGPIEMELLTPTGAALLAHYADGVDSLPDLDVAASGYGAGGYDFERYPNVLRAVVGESRGGLSKDAITVLETNLDDATPEVLGGLQESLADAGARDVSILPATMKKSRPGHLVKVVVKPEDAQRVARRLAEETGTLGVREHGAGHRWIADREVRTVELAVDGRTYEVAVKIGADDEGAVFDVSAEYDDAAAVARETGLPVREVARRAEAAARE</sequence>
<evidence type="ECO:0000313" key="5">
    <source>
        <dbReference type="Proteomes" id="UP000011626"/>
    </source>
</evidence>
<evidence type="ECO:0000256" key="1">
    <source>
        <dbReference type="ARBA" id="ARBA00022596"/>
    </source>
</evidence>